<proteinExistence type="predicted"/>
<dbReference type="EMBL" id="JACTAG010000003">
    <property type="protein sequence ID" value="MBD3666124.1"/>
    <property type="molecule type" value="Genomic_DNA"/>
</dbReference>
<dbReference type="AlphaFoldDB" id="A0A927D727"/>
<dbReference type="Proteomes" id="UP000635142">
    <property type="component" value="Unassembled WGS sequence"/>
</dbReference>
<reference evidence="2" key="1">
    <citation type="submission" date="2020-08" db="EMBL/GenBank/DDBJ databases">
        <title>Sulfitobacter aestuariivivens sp. nov., isolated from a tidal flat.</title>
        <authorList>
            <person name="Park S."/>
            <person name="Yoon J.-H."/>
        </authorList>
    </citation>
    <scope>NUCLEOTIDE SEQUENCE</scope>
    <source>
        <strain evidence="2">TSTF-M16</strain>
    </source>
</reference>
<dbReference type="RefSeq" id="WP_216859507.1">
    <property type="nucleotide sequence ID" value="NZ_JACTAG010000003.1"/>
</dbReference>
<dbReference type="InterPro" id="IPR055354">
    <property type="entry name" value="DUF7507"/>
</dbReference>
<protein>
    <recommendedName>
        <fullName evidence="1">DUF7507 domain-containing protein</fullName>
    </recommendedName>
</protein>
<feature type="domain" description="DUF7507" evidence="1">
    <location>
        <begin position="212"/>
        <end position="332"/>
    </location>
</feature>
<name>A0A927D727_9RHOB</name>
<sequence length="419" mass="43824">MRLANFDYGSSKTNPSAWAIAHALSEMMMAQRLRDLAALSLLTLSTLFFLLLAAGPVHSQATNYPLPSCSNDADLTLSLVDAVVTDGCLTNDNTDTYTVRFDYEFNNNGASQRYDVRFGLATPTTVLTSSCADTGTVLDGQADCDDLNPGVPIPGSTSFTFTCDVPVGSVSLLVGYAPNGNTFFDDDDQITDASKEKCRIESGTVEVPFPVPAIDVIKTAAAIDTVGDGTINAAGEVITYQYTVTNATTDGTVPLSNIVLTDDNASPGNNLDDFNPTLVSGDTNTNNILEQGETWIFEQDVVVTQTQIDAGDPIFNTVVAQGTTSGGATVNDTDTETVAVTSSPSFTIAKTVDIDAISATDTIPQLLTYTVTVTNTGNTSLTNPDFDDVLTQTGNTVALTSGPTLSGDGGTAGVLDVDE</sequence>
<keyword evidence="3" id="KW-1185">Reference proteome</keyword>
<feature type="non-terminal residue" evidence="2">
    <location>
        <position position="419"/>
    </location>
</feature>
<dbReference type="Pfam" id="PF24346">
    <property type="entry name" value="DUF7507"/>
    <property type="match status" value="2"/>
</dbReference>
<feature type="domain" description="DUF7507" evidence="1">
    <location>
        <begin position="343"/>
        <end position="397"/>
    </location>
</feature>
<evidence type="ECO:0000313" key="3">
    <source>
        <dbReference type="Proteomes" id="UP000635142"/>
    </source>
</evidence>
<comment type="caution">
    <text evidence="2">The sequence shown here is derived from an EMBL/GenBank/DDBJ whole genome shotgun (WGS) entry which is preliminary data.</text>
</comment>
<evidence type="ECO:0000259" key="1">
    <source>
        <dbReference type="Pfam" id="PF24346"/>
    </source>
</evidence>
<gene>
    <name evidence="2" type="ORF">H9Q16_19465</name>
</gene>
<evidence type="ECO:0000313" key="2">
    <source>
        <dbReference type="EMBL" id="MBD3666124.1"/>
    </source>
</evidence>
<accession>A0A927D727</accession>
<organism evidence="2 3">
    <name type="scientific">Sulfitobacter aestuariivivens</name>
    <dbReference type="NCBI Taxonomy" id="2766981"/>
    <lineage>
        <taxon>Bacteria</taxon>
        <taxon>Pseudomonadati</taxon>
        <taxon>Pseudomonadota</taxon>
        <taxon>Alphaproteobacteria</taxon>
        <taxon>Rhodobacterales</taxon>
        <taxon>Roseobacteraceae</taxon>
        <taxon>Sulfitobacter</taxon>
    </lineage>
</organism>